<dbReference type="Proteomes" id="UP000309673">
    <property type="component" value="Unassembled WGS sequence"/>
</dbReference>
<evidence type="ECO:0000313" key="4">
    <source>
        <dbReference type="Proteomes" id="UP000309673"/>
    </source>
</evidence>
<evidence type="ECO:0000256" key="1">
    <source>
        <dbReference type="SAM" id="SignalP"/>
    </source>
</evidence>
<dbReference type="InterPro" id="IPR046780">
    <property type="entry name" value="aBig_2"/>
</dbReference>
<name>A0A4U0FC59_9BACL</name>
<dbReference type="RefSeq" id="WP_136779027.1">
    <property type="nucleotide sequence ID" value="NZ_SUPK01000008.1"/>
</dbReference>
<dbReference type="Pfam" id="PF20578">
    <property type="entry name" value="aBig_2"/>
    <property type="match status" value="4"/>
</dbReference>
<dbReference type="OrthoDB" id="2481354at2"/>
<feature type="domain" description="Atrophied bacterial Ig" evidence="2">
    <location>
        <begin position="270"/>
        <end position="358"/>
    </location>
</feature>
<gene>
    <name evidence="3" type="ORF">E5161_16975</name>
</gene>
<accession>A0A4U0FC59</accession>
<proteinExistence type="predicted"/>
<evidence type="ECO:0000259" key="2">
    <source>
        <dbReference type="Pfam" id="PF20578"/>
    </source>
</evidence>
<feature type="domain" description="Atrophied bacterial Ig" evidence="2">
    <location>
        <begin position="174"/>
        <end position="263"/>
    </location>
</feature>
<organism evidence="3 4">
    <name type="scientific">Cohnella pontilimi</name>
    <dbReference type="NCBI Taxonomy" id="2564100"/>
    <lineage>
        <taxon>Bacteria</taxon>
        <taxon>Bacillati</taxon>
        <taxon>Bacillota</taxon>
        <taxon>Bacilli</taxon>
        <taxon>Bacillales</taxon>
        <taxon>Paenibacillaceae</taxon>
        <taxon>Cohnella</taxon>
    </lineage>
</organism>
<dbReference type="AlphaFoldDB" id="A0A4U0FC59"/>
<comment type="caution">
    <text evidence="3">The sequence shown here is derived from an EMBL/GenBank/DDBJ whole genome shotgun (WGS) entry which is preliminary data.</text>
</comment>
<reference evidence="3 4" key="1">
    <citation type="submission" date="2019-04" db="EMBL/GenBank/DDBJ databases">
        <title>Cohnella sp. nov., isolated from soil.</title>
        <authorList>
            <person name="Kim W."/>
        </authorList>
    </citation>
    <scope>NUCLEOTIDE SEQUENCE [LARGE SCALE GENOMIC DNA]</scope>
    <source>
        <strain evidence="3 4">CAU 1483</strain>
    </source>
</reference>
<feature type="domain" description="Atrophied bacterial Ig" evidence="2">
    <location>
        <begin position="80"/>
        <end position="167"/>
    </location>
</feature>
<feature type="signal peptide" evidence="1">
    <location>
        <begin position="1"/>
        <end position="24"/>
    </location>
</feature>
<evidence type="ECO:0000313" key="3">
    <source>
        <dbReference type="EMBL" id="TJY40832.1"/>
    </source>
</evidence>
<feature type="domain" description="Atrophied bacterial Ig" evidence="2">
    <location>
        <begin position="365"/>
        <end position="452"/>
    </location>
</feature>
<protein>
    <recommendedName>
        <fullName evidence="2">Atrophied bacterial Ig domain-containing protein</fullName>
    </recommendedName>
</protein>
<keyword evidence="1" id="KW-0732">Signal</keyword>
<feature type="chain" id="PRO_5020682114" description="Atrophied bacterial Ig domain-containing protein" evidence="1">
    <location>
        <begin position="25"/>
        <end position="454"/>
    </location>
</feature>
<dbReference type="EMBL" id="SUPK01000008">
    <property type="protein sequence ID" value="TJY40832.1"/>
    <property type="molecule type" value="Genomic_DNA"/>
</dbReference>
<keyword evidence="4" id="KW-1185">Reference proteome</keyword>
<sequence>MKKIHFALASVLALSLAATNTAMAKHNEHGKQVKKTGLENALDHVKNEKAREAIKRAMERQKQKREDKDEDRVKTDVQIVAADKAALKIGFSGNDTISSVTQALILPTKGKYGSTIAWTSSNTAVISNDGKTVVRPAGADVKVVLTATLTKNAVTAKVTFEVTVKAQLIDAQIVAADKAALAIGFSGSDSATTVTSPLTLAVKGANGSSITWVSSVPAVISNDGKTVNRPAVGQGDVTVTLVATITSNGVIDSKAFTLIVKAQLTDAEKVAADKAALSIGFVTGDSASSVTGKLTLPTAGPNGSAVTWVSSSPAVVSNNGTVNRPAAGQGDVTVTLVATIASSTVSDVKTYTVVVKQQLTDAQKVAADKAILQIGFSGTDTAGSVTSKLTLPALGANGSTIVWYSSNSAVITDNGTVIRPAAGTGDKTVTLTAIIINNTAFESKAFTLTVKQLP</sequence>